<evidence type="ECO:0000259" key="6">
    <source>
        <dbReference type="PROSITE" id="PS50405"/>
    </source>
</evidence>
<evidence type="ECO:0000256" key="2">
    <source>
        <dbReference type="ARBA" id="ARBA00022679"/>
    </source>
</evidence>
<dbReference type="AlphaFoldDB" id="A0A9Q6VHK1"/>
<evidence type="ECO:0000256" key="3">
    <source>
        <dbReference type="ARBA" id="ARBA00047960"/>
    </source>
</evidence>
<dbReference type="InterPro" id="IPR004046">
    <property type="entry name" value="GST_C"/>
</dbReference>
<dbReference type="CDD" id="cd03046">
    <property type="entry name" value="GST_N_GTT1_like"/>
    <property type="match status" value="1"/>
</dbReference>
<dbReference type="InterPro" id="IPR036282">
    <property type="entry name" value="Glutathione-S-Trfase_C_sf"/>
</dbReference>
<comment type="similarity">
    <text evidence="4">Belongs to the GST superfamily.</text>
</comment>
<dbReference type="Gene3D" id="1.20.1050.10">
    <property type="match status" value="1"/>
</dbReference>
<dbReference type="InterPro" id="IPR004045">
    <property type="entry name" value="Glutathione_S-Trfase_N"/>
</dbReference>
<dbReference type="Gene3D" id="3.40.30.10">
    <property type="entry name" value="Glutaredoxin"/>
    <property type="match status" value="1"/>
</dbReference>
<dbReference type="FunFam" id="3.40.30.10:FF:000156">
    <property type="entry name" value="Glutathione S-transferase 1"/>
    <property type="match status" value="1"/>
</dbReference>
<dbReference type="Pfam" id="PF00043">
    <property type="entry name" value="GST_C"/>
    <property type="match status" value="1"/>
</dbReference>
<dbReference type="SUPFAM" id="SSF47616">
    <property type="entry name" value="GST C-terminal domain-like"/>
    <property type="match status" value="1"/>
</dbReference>
<dbReference type="InterPro" id="IPR036249">
    <property type="entry name" value="Thioredoxin-like_sf"/>
</dbReference>
<organism evidence="7 8">
    <name type="scientific">Pseudomonas fragi</name>
    <dbReference type="NCBI Taxonomy" id="296"/>
    <lineage>
        <taxon>Bacteria</taxon>
        <taxon>Pseudomonadati</taxon>
        <taxon>Pseudomonadota</taxon>
        <taxon>Gammaproteobacteria</taxon>
        <taxon>Pseudomonadales</taxon>
        <taxon>Pseudomonadaceae</taxon>
        <taxon>Pseudomonas</taxon>
    </lineage>
</organism>
<dbReference type="InterPro" id="IPR040079">
    <property type="entry name" value="Glutathione_S-Trfase"/>
</dbReference>
<dbReference type="PANTHER" id="PTHR44051">
    <property type="entry name" value="GLUTATHIONE S-TRANSFERASE-RELATED"/>
    <property type="match status" value="1"/>
</dbReference>
<dbReference type="GO" id="GO:0004601">
    <property type="term" value="F:peroxidase activity"/>
    <property type="evidence" value="ECO:0007669"/>
    <property type="project" value="UniProtKB-ARBA"/>
</dbReference>
<dbReference type="InterPro" id="IPR010987">
    <property type="entry name" value="Glutathione-S-Trfase_C-like"/>
</dbReference>
<evidence type="ECO:0000259" key="5">
    <source>
        <dbReference type="PROSITE" id="PS50404"/>
    </source>
</evidence>
<reference evidence="7 8" key="1">
    <citation type="submission" date="2020-11" db="EMBL/GenBank/DDBJ databases">
        <title>The Complete Genome of Pseudomonas fragi A13BB.</title>
        <authorList>
            <person name="Awolope O.K."/>
            <person name="O'Driscoll N.H."/>
            <person name="Di Salvo A."/>
            <person name="Lamb A.J."/>
        </authorList>
    </citation>
    <scope>NUCLEOTIDE SEQUENCE [LARGE SCALE GENOMIC DNA]</scope>
    <source>
        <strain evidence="7 8">A13BB</strain>
    </source>
</reference>
<gene>
    <name evidence="7" type="ORF">I5R27_12265</name>
</gene>
<dbReference type="Proteomes" id="UP000594467">
    <property type="component" value="Chromosome"/>
</dbReference>
<dbReference type="SFLD" id="SFLDS00019">
    <property type="entry name" value="Glutathione_Transferase_(cytos"/>
    <property type="match status" value="1"/>
</dbReference>
<protein>
    <recommendedName>
        <fullName evidence="1">glutathione transferase</fullName>
        <ecNumber evidence="1">2.5.1.18</ecNumber>
    </recommendedName>
</protein>
<dbReference type="EMBL" id="CP065202">
    <property type="protein sequence ID" value="QPL29630.1"/>
    <property type="molecule type" value="Genomic_DNA"/>
</dbReference>
<dbReference type="SFLD" id="SFLDG01150">
    <property type="entry name" value="Main.1:_Beta-like"/>
    <property type="match status" value="1"/>
</dbReference>
<dbReference type="PROSITE" id="PS50405">
    <property type="entry name" value="GST_CTER"/>
    <property type="match status" value="1"/>
</dbReference>
<dbReference type="PROSITE" id="PS50404">
    <property type="entry name" value="GST_NTER"/>
    <property type="match status" value="1"/>
</dbReference>
<accession>A0A9Q6VHK1</accession>
<evidence type="ECO:0000313" key="7">
    <source>
        <dbReference type="EMBL" id="QPL29630.1"/>
    </source>
</evidence>
<dbReference type="GO" id="GO:0005737">
    <property type="term" value="C:cytoplasm"/>
    <property type="evidence" value="ECO:0007669"/>
    <property type="project" value="UniProtKB-ARBA"/>
</dbReference>
<dbReference type="SUPFAM" id="SSF52833">
    <property type="entry name" value="Thioredoxin-like"/>
    <property type="match status" value="1"/>
</dbReference>
<proteinExistence type="inferred from homology"/>
<feature type="domain" description="GST C-terminal" evidence="6">
    <location>
        <begin position="86"/>
        <end position="211"/>
    </location>
</feature>
<evidence type="ECO:0000256" key="4">
    <source>
        <dbReference type="RuleBase" id="RU003494"/>
    </source>
</evidence>
<dbReference type="EC" id="2.5.1.18" evidence="1"/>
<dbReference type="PANTHER" id="PTHR44051:SF9">
    <property type="entry name" value="GLUTATHIONE S-TRANSFERASE 1"/>
    <property type="match status" value="1"/>
</dbReference>
<feature type="domain" description="GST N-terminal" evidence="5">
    <location>
        <begin position="1"/>
        <end position="81"/>
    </location>
</feature>
<evidence type="ECO:0000256" key="1">
    <source>
        <dbReference type="ARBA" id="ARBA00012452"/>
    </source>
</evidence>
<dbReference type="GO" id="GO:0004364">
    <property type="term" value="F:glutathione transferase activity"/>
    <property type="evidence" value="ECO:0007669"/>
    <property type="project" value="UniProtKB-EC"/>
</dbReference>
<keyword evidence="2" id="KW-0808">Transferase</keyword>
<evidence type="ECO:0000313" key="8">
    <source>
        <dbReference type="Proteomes" id="UP000594467"/>
    </source>
</evidence>
<name>A0A9Q6VHK1_PSEFR</name>
<dbReference type="SFLD" id="SFLDG00358">
    <property type="entry name" value="Main_(cytGST)"/>
    <property type="match status" value="1"/>
</dbReference>
<sequence>MITLHHLNASRSLRILWLLEEMGEPYTLVRYQRDPATRLAPASLKNIHPLGKSPVIDLDGQVLVESGAIVEYLIRRFAPRLEPAFSSPDYLPYLQWIHFAESSAMVPVLLKLFTQFETNAGTQLKFLDGYTRTEFDKVLGYLDSALVNKTFIVGDTLSGADFMLAFVAITVVEQMKCGAQYPHLQAYLQRLAALDSWKRALKLERELDEQSGGSE</sequence>
<comment type="catalytic activity">
    <reaction evidence="3">
        <text>RX + glutathione = an S-substituted glutathione + a halide anion + H(+)</text>
        <dbReference type="Rhea" id="RHEA:16437"/>
        <dbReference type="ChEBI" id="CHEBI:15378"/>
        <dbReference type="ChEBI" id="CHEBI:16042"/>
        <dbReference type="ChEBI" id="CHEBI:17792"/>
        <dbReference type="ChEBI" id="CHEBI:57925"/>
        <dbReference type="ChEBI" id="CHEBI:90779"/>
        <dbReference type="EC" id="2.5.1.18"/>
    </reaction>
</comment>
<dbReference type="Pfam" id="PF02798">
    <property type="entry name" value="GST_N"/>
    <property type="match status" value="1"/>
</dbReference>
<dbReference type="RefSeq" id="WP_196882098.1">
    <property type="nucleotide sequence ID" value="NZ_CP065202.1"/>
</dbReference>